<keyword evidence="5" id="KW-1185">Reference proteome</keyword>
<dbReference type="AlphaFoldDB" id="A0AA86TD44"/>
<organism evidence="1">
    <name type="scientific">Hexamita inflata</name>
    <dbReference type="NCBI Taxonomy" id="28002"/>
    <lineage>
        <taxon>Eukaryota</taxon>
        <taxon>Metamonada</taxon>
        <taxon>Diplomonadida</taxon>
        <taxon>Hexamitidae</taxon>
        <taxon>Hexamitinae</taxon>
        <taxon>Hexamita</taxon>
    </lineage>
</organism>
<name>A0AA86TD44_9EUKA</name>
<evidence type="ECO:0000313" key="3">
    <source>
        <dbReference type="EMBL" id="CAL6088980.1"/>
    </source>
</evidence>
<accession>A0AA86TD44</accession>
<protein>
    <submittedName>
        <fullName evidence="3">Hypothetical_protein</fullName>
    </submittedName>
</protein>
<sequence length="130" mass="14697">MIWYSPSIRISKPPLVASKVWSQSGIVANVYEIVMFLLKMQVKVIPMAAPGRRIKPSTQEFKIIKAFDYFPFSTLHMLSLGIKLMSGFGIKCSEIVLVSLFPTIVDAGEKHYLNDFYSNIKINIIIIIAE</sequence>
<evidence type="ECO:0000313" key="2">
    <source>
        <dbReference type="EMBL" id="CAI9934696.1"/>
    </source>
</evidence>
<dbReference type="EMBL" id="CAXDID020000421">
    <property type="protein sequence ID" value="CAL6089644.1"/>
    <property type="molecule type" value="Genomic_DNA"/>
</dbReference>
<proteinExistence type="predicted"/>
<dbReference type="EMBL" id="CAXDID020000413">
    <property type="protein sequence ID" value="CAL6088980.1"/>
    <property type="molecule type" value="Genomic_DNA"/>
</dbReference>
<dbReference type="Proteomes" id="UP001642409">
    <property type="component" value="Unassembled WGS sequence"/>
</dbReference>
<gene>
    <name evidence="1" type="ORF">HINF_LOCUS1921</name>
    <name evidence="2" type="ORF">HINF_LOCUS22341</name>
    <name evidence="3" type="ORF">HINF_LOCUS64465</name>
    <name evidence="4" type="ORF">HINF_LOCUS64929</name>
</gene>
<evidence type="ECO:0000313" key="5">
    <source>
        <dbReference type="Proteomes" id="UP001642409"/>
    </source>
</evidence>
<comment type="caution">
    <text evidence="1">The sequence shown here is derived from an EMBL/GenBank/DDBJ whole genome shotgun (WGS) entry which is preliminary data.</text>
</comment>
<dbReference type="EMBL" id="CATOUU010000047">
    <property type="protein sequence ID" value="CAI9914276.1"/>
    <property type="molecule type" value="Genomic_DNA"/>
</dbReference>
<reference evidence="1" key="1">
    <citation type="submission" date="2023-06" db="EMBL/GenBank/DDBJ databases">
        <authorList>
            <person name="Kurt Z."/>
        </authorList>
    </citation>
    <scope>NUCLEOTIDE SEQUENCE</scope>
</reference>
<reference evidence="3 5" key="2">
    <citation type="submission" date="2024-07" db="EMBL/GenBank/DDBJ databases">
        <authorList>
            <person name="Akdeniz Z."/>
        </authorList>
    </citation>
    <scope>NUCLEOTIDE SEQUENCE [LARGE SCALE GENOMIC DNA]</scope>
</reference>
<evidence type="ECO:0000313" key="1">
    <source>
        <dbReference type="EMBL" id="CAI9914276.1"/>
    </source>
</evidence>
<dbReference type="EMBL" id="CATOUU010000582">
    <property type="protein sequence ID" value="CAI9934696.1"/>
    <property type="molecule type" value="Genomic_DNA"/>
</dbReference>
<evidence type="ECO:0000313" key="4">
    <source>
        <dbReference type="EMBL" id="CAL6089644.1"/>
    </source>
</evidence>